<evidence type="ECO:0000313" key="2">
    <source>
        <dbReference type="EMBL" id="GFH45374.1"/>
    </source>
</evidence>
<keyword evidence="1" id="KW-1133">Transmembrane helix</keyword>
<organism evidence="2 3">
    <name type="scientific">Chaetoceros tenuissimus</name>
    <dbReference type="NCBI Taxonomy" id="426638"/>
    <lineage>
        <taxon>Eukaryota</taxon>
        <taxon>Sar</taxon>
        <taxon>Stramenopiles</taxon>
        <taxon>Ochrophyta</taxon>
        <taxon>Bacillariophyta</taxon>
        <taxon>Coscinodiscophyceae</taxon>
        <taxon>Chaetocerotophycidae</taxon>
        <taxon>Chaetocerotales</taxon>
        <taxon>Chaetocerotaceae</taxon>
        <taxon>Chaetoceros</taxon>
    </lineage>
</organism>
<name>A0AAD3CIE3_9STRA</name>
<sequence>MDEEVCSSKENRVTQIVYIFVMFTVALVYLIFVTLMIKIVKIANRRYLLEKERSETGSISSLHNNCDDDENQVSPSLQVRNQALMYMSAVSLSSIAVFLIVMFMFLGIYSAFTLVLELFLPLHGVFNFSFYFREKLLLYKACHEGISLYEAVKGVLIYPHEEEYVFSGLELIKSDEDLIKSKNKPHQKIEDCALHVIEGVSCVGGQSIVKNEDNLSQYPSIESFGLSACNVSTVCEVKKEQEEEEAKEIRIEDCGDKGFIYYGESYIVDDSTIEIGSYSNARTGFEIESSEL</sequence>
<keyword evidence="3" id="KW-1185">Reference proteome</keyword>
<evidence type="ECO:0000313" key="3">
    <source>
        <dbReference type="Proteomes" id="UP001054902"/>
    </source>
</evidence>
<evidence type="ECO:0000256" key="1">
    <source>
        <dbReference type="SAM" id="Phobius"/>
    </source>
</evidence>
<dbReference type="AlphaFoldDB" id="A0AAD3CIE3"/>
<feature type="transmembrane region" description="Helical" evidence="1">
    <location>
        <begin position="84"/>
        <end position="105"/>
    </location>
</feature>
<dbReference type="Proteomes" id="UP001054902">
    <property type="component" value="Unassembled WGS sequence"/>
</dbReference>
<accession>A0AAD3CIE3</accession>
<reference evidence="2 3" key="1">
    <citation type="journal article" date="2021" name="Sci. Rep.">
        <title>The genome of the diatom Chaetoceros tenuissimus carries an ancient integrated fragment of an extant virus.</title>
        <authorList>
            <person name="Hongo Y."/>
            <person name="Kimura K."/>
            <person name="Takaki Y."/>
            <person name="Yoshida Y."/>
            <person name="Baba S."/>
            <person name="Kobayashi G."/>
            <person name="Nagasaki K."/>
            <person name="Hano T."/>
            <person name="Tomaru Y."/>
        </authorList>
    </citation>
    <scope>NUCLEOTIDE SEQUENCE [LARGE SCALE GENOMIC DNA]</scope>
    <source>
        <strain evidence="2 3">NIES-3715</strain>
    </source>
</reference>
<feature type="transmembrane region" description="Helical" evidence="1">
    <location>
        <begin position="16"/>
        <end position="37"/>
    </location>
</feature>
<keyword evidence="1" id="KW-0472">Membrane</keyword>
<dbReference type="EMBL" id="BLLK01000020">
    <property type="protein sequence ID" value="GFH45374.1"/>
    <property type="molecule type" value="Genomic_DNA"/>
</dbReference>
<keyword evidence="1" id="KW-0812">Transmembrane</keyword>
<protein>
    <submittedName>
        <fullName evidence="2">Uncharacterized protein</fullName>
    </submittedName>
</protein>
<proteinExistence type="predicted"/>
<comment type="caution">
    <text evidence="2">The sequence shown here is derived from an EMBL/GenBank/DDBJ whole genome shotgun (WGS) entry which is preliminary data.</text>
</comment>
<gene>
    <name evidence="2" type="ORF">CTEN210_01848</name>
</gene>